<proteinExistence type="predicted"/>
<accession>A0A4Z0YD75</accession>
<dbReference type="PANTHER" id="PTHR43092">
    <property type="entry name" value="L-CYSTEINE DESULFHYDRASE"/>
    <property type="match status" value="1"/>
</dbReference>
<feature type="domain" description="Aminotransferase class V" evidence="2">
    <location>
        <begin position="66"/>
        <end position="333"/>
    </location>
</feature>
<dbReference type="InterPro" id="IPR015424">
    <property type="entry name" value="PyrdxlP-dep_Trfase"/>
</dbReference>
<dbReference type="EMBL" id="SKBN01000538">
    <property type="protein sequence ID" value="TGJ75786.1"/>
    <property type="molecule type" value="Genomic_DNA"/>
</dbReference>
<comment type="caution">
    <text evidence="3">The sequence shown here is derived from an EMBL/GenBank/DDBJ whole genome shotgun (WGS) entry which is preliminary data.</text>
</comment>
<dbReference type="Gene3D" id="3.40.640.10">
    <property type="entry name" value="Type I PLP-dependent aspartate aminotransferase-like (Major domain)"/>
    <property type="match status" value="1"/>
</dbReference>
<reference evidence="3 4" key="1">
    <citation type="submission" date="2019-03" db="EMBL/GenBank/DDBJ databases">
        <title>Draft genome sequence of Xylaria hypoxylon DSM 108379, a ubiquitous saprotrophic-parasitic fungi on hardwood.</title>
        <authorList>
            <person name="Buettner E."/>
            <person name="Leonhardt S."/>
            <person name="Gebauer A.M."/>
            <person name="Liers C."/>
            <person name="Hofrichter M."/>
            <person name="Kellner H."/>
        </authorList>
    </citation>
    <scope>NUCLEOTIDE SEQUENCE [LARGE SCALE GENOMIC DNA]</scope>
    <source>
        <strain evidence="3 4">DSM 108379</strain>
    </source>
</reference>
<dbReference type="InterPro" id="IPR015421">
    <property type="entry name" value="PyrdxlP-dep_Trfase_major"/>
</dbReference>
<dbReference type="SUPFAM" id="SSF53383">
    <property type="entry name" value="PLP-dependent transferases"/>
    <property type="match status" value="1"/>
</dbReference>
<name>A0A4Z0YD75_9PEZI</name>
<evidence type="ECO:0000313" key="4">
    <source>
        <dbReference type="Proteomes" id="UP000297716"/>
    </source>
</evidence>
<dbReference type="OrthoDB" id="5978656at2759"/>
<keyword evidence="1" id="KW-0663">Pyridoxal phosphate</keyword>
<keyword evidence="4" id="KW-1185">Reference proteome</keyword>
<dbReference type="InterPro" id="IPR000192">
    <property type="entry name" value="Aminotrans_V_dom"/>
</dbReference>
<organism evidence="3 4">
    <name type="scientific">Xylaria hypoxylon</name>
    <dbReference type="NCBI Taxonomy" id="37992"/>
    <lineage>
        <taxon>Eukaryota</taxon>
        <taxon>Fungi</taxon>
        <taxon>Dikarya</taxon>
        <taxon>Ascomycota</taxon>
        <taxon>Pezizomycotina</taxon>
        <taxon>Sordariomycetes</taxon>
        <taxon>Xylariomycetidae</taxon>
        <taxon>Xylariales</taxon>
        <taxon>Xylariaceae</taxon>
        <taxon>Xylaria</taxon>
    </lineage>
</organism>
<evidence type="ECO:0000259" key="2">
    <source>
        <dbReference type="Pfam" id="PF00266"/>
    </source>
</evidence>
<gene>
    <name evidence="3" type="ORF">E0Z10_g10951</name>
</gene>
<dbReference type="Proteomes" id="UP000297716">
    <property type="component" value="Unassembled WGS sequence"/>
</dbReference>
<evidence type="ECO:0000256" key="1">
    <source>
        <dbReference type="ARBA" id="ARBA00022898"/>
    </source>
</evidence>
<dbReference type="Pfam" id="PF00266">
    <property type="entry name" value="Aminotran_5"/>
    <property type="match status" value="1"/>
</dbReference>
<dbReference type="PANTHER" id="PTHR43092:SF2">
    <property type="entry name" value="HERCYNYLCYSTEINE SULFOXIDE LYASE"/>
    <property type="match status" value="1"/>
</dbReference>
<sequence>MSVAVVPFGKPMRDAHFSFATSYVPLNHGSFGAFPNTVRDYQRDLQSETEARPDTFIRFTYPNLLLQARQAVAPLLGADAEEVVFVPNALTGINTVLRNLRYVEGDVILYFSTIYGGCLKTIRSLEETTSVRGYSIDLVYPIEDDDILHKVNLALFAIRQQGRRVVLAMFETILTFPGVRFPWESLVRLYKQHGIMSCIDAAHGIGNIDLTHLGQVGPDFVISNCYKWLMVPRGCAILYVPRRNQHLIKTSYPTDGRYLSEADRKSISPTKYFGSLFEHVSTIDTSPYLCVREALNFRNEICGSEEQVRAYCIGLAKQGGELIATLMGTEVLKSKTGTQEECCFTNVRLPLEVDQGDKAGNTQESTRIPHRDAETVANWITERSVNEFDTYIAVRYYAGGFWTRLSGQIYLDRADFAWAAGVLLELSARAQRGDWKSAADIASVSWLEHR</sequence>
<dbReference type="AlphaFoldDB" id="A0A4Z0YD75"/>
<evidence type="ECO:0000313" key="3">
    <source>
        <dbReference type="EMBL" id="TGJ75786.1"/>
    </source>
</evidence>
<protein>
    <recommendedName>
        <fullName evidence="2">Aminotransferase class V domain-containing protein</fullName>
    </recommendedName>
</protein>
<dbReference type="STRING" id="37992.A0A4Z0YD75"/>